<dbReference type="PROSITE" id="PS00893">
    <property type="entry name" value="NUDIX_BOX"/>
    <property type="match status" value="1"/>
</dbReference>
<sequence length="171" mass="19654">MRPTLEIRFSGKRIKVFAGSIRSPDGSESYREIVRHPGAVVILPVKEGKILLIRQYRHAIGKWILELPAGTLEEKEDPEKAAQRELKEETGYEAERLTRVMSFYSSPGISDEILHVFLAEDLREGKPSREQGELIENLWIPLEEVLEMVRRNEIEDAKTIATVLYYSSFLL</sequence>
<dbReference type="FunFam" id="3.90.79.10:FF:000024">
    <property type="entry name" value="ADP-ribose pyrophosphatase"/>
    <property type="match status" value="1"/>
</dbReference>
<comment type="caution">
    <text evidence="4">The sequence shown here is derived from an EMBL/GenBank/DDBJ whole genome shotgun (WGS) entry which is preliminary data.</text>
</comment>
<gene>
    <name evidence="4" type="ORF">ENW83_01595</name>
</gene>
<keyword evidence="2 4" id="KW-0378">Hydrolase</keyword>
<dbReference type="GO" id="GO:0006753">
    <property type="term" value="P:nucleoside phosphate metabolic process"/>
    <property type="evidence" value="ECO:0007669"/>
    <property type="project" value="TreeGrafter"/>
</dbReference>
<comment type="cofactor">
    <cofactor evidence="1">
        <name>Mg(2+)</name>
        <dbReference type="ChEBI" id="CHEBI:18420"/>
    </cofactor>
</comment>
<dbReference type="SUPFAM" id="SSF55811">
    <property type="entry name" value="Nudix"/>
    <property type="match status" value="1"/>
</dbReference>
<dbReference type="AlphaFoldDB" id="A0A7J3SK45"/>
<evidence type="ECO:0000259" key="3">
    <source>
        <dbReference type="PROSITE" id="PS51462"/>
    </source>
</evidence>
<proteinExistence type="predicted"/>
<dbReference type="CDD" id="cd03424">
    <property type="entry name" value="NUDIX_ADPRase_Nudt5_UGPPase_Nudt14"/>
    <property type="match status" value="1"/>
</dbReference>
<dbReference type="InterPro" id="IPR000086">
    <property type="entry name" value="NUDIX_hydrolase_dom"/>
</dbReference>
<organism evidence="4">
    <name type="scientific">Fervidicoccus fontis</name>
    <dbReference type="NCBI Taxonomy" id="683846"/>
    <lineage>
        <taxon>Archaea</taxon>
        <taxon>Thermoproteota</taxon>
        <taxon>Thermoprotei</taxon>
        <taxon>Fervidicoccales</taxon>
        <taxon>Fervidicoccaceae</taxon>
        <taxon>Fervidicoccus</taxon>
    </lineage>
</organism>
<dbReference type="EMBL" id="DTLS01000045">
    <property type="protein sequence ID" value="HGZ59887.1"/>
    <property type="molecule type" value="Genomic_DNA"/>
</dbReference>
<feature type="domain" description="Nudix hydrolase" evidence="3">
    <location>
        <begin position="34"/>
        <end position="162"/>
    </location>
</feature>
<evidence type="ECO:0000313" key="4">
    <source>
        <dbReference type="EMBL" id="HGZ59887.1"/>
    </source>
</evidence>
<dbReference type="InterPro" id="IPR020084">
    <property type="entry name" value="NUDIX_hydrolase_CS"/>
</dbReference>
<accession>A0A7J3SK45</accession>
<dbReference type="Pfam" id="PF00293">
    <property type="entry name" value="NUDIX"/>
    <property type="match status" value="1"/>
</dbReference>
<dbReference type="PRINTS" id="PR00502">
    <property type="entry name" value="NUDIXFAMILY"/>
</dbReference>
<dbReference type="PANTHER" id="PTHR11839:SF18">
    <property type="entry name" value="NUDIX HYDROLASE DOMAIN-CONTAINING PROTEIN"/>
    <property type="match status" value="1"/>
</dbReference>
<evidence type="ECO:0000256" key="2">
    <source>
        <dbReference type="ARBA" id="ARBA00022801"/>
    </source>
</evidence>
<dbReference type="Gene3D" id="3.90.79.10">
    <property type="entry name" value="Nucleoside Triphosphate Pyrophosphohydrolase"/>
    <property type="match status" value="1"/>
</dbReference>
<protein>
    <submittedName>
        <fullName evidence="4">NUDIX hydrolase</fullName>
    </submittedName>
</protein>
<dbReference type="GO" id="GO:0016462">
    <property type="term" value="F:pyrophosphatase activity"/>
    <property type="evidence" value="ECO:0007669"/>
    <property type="project" value="UniProtKB-ARBA"/>
</dbReference>
<dbReference type="GO" id="GO:0019693">
    <property type="term" value="P:ribose phosphate metabolic process"/>
    <property type="evidence" value="ECO:0007669"/>
    <property type="project" value="TreeGrafter"/>
</dbReference>
<dbReference type="InterPro" id="IPR020476">
    <property type="entry name" value="Nudix_hydrolase"/>
</dbReference>
<dbReference type="InterPro" id="IPR015797">
    <property type="entry name" value="NUDIX_hydrolase-like_dom_sf"/>
</dbReference>
<reference evidence="4" key="1">
    <citation type="journal article" date="2020" name="mSystems">
        <title>Genome- and Community-Level Interaction Insights into Carbon Utilization and Element Cycling Functions of Hydrothermarchaeota in Hydrothermal Sediment.</title>
        <authorList>
            <person name="Zhou Z."/>
            <person name="Liu Y."/>
            <person name="Xu W."/>
            <person name="Pan J."/>
            <person name="Luo Z.H."/>
            <person name="Li M."/>
        </authorList>
    </citation>
    <scope>NUCLEOTIDE SEQUENCE [LARGE SCALE GENOMIC DNA]</scope>
    <source>
        <strain evidence="4">SpSt-885</strain>
    </source>
</reference>
<name>A0A7J3SK45_9CREN</name>
<dbReference type="PROSITE" id="PS51462">
    <property type="entry name" value="NUDIX"/>
    <property type="match status" value="1"/>
</dbReference>
<dbReference type="PANTHER" id="PTHR11839">
    <property type="entry name" value="UDP/ADP-SUGAR PYROPHOSPHATASE"/>
    <property type="match status" value="1"/>
</dbReference>
<evidence type="ECO:0000256" key="1">
    <source>
        <dbReference type="ARBA" id="ARBA00001946"/>
    </source>
</evidence>